<dbReference type="GO" id="GO:0003899">
    <property type="term" value="F:DNA-directed RNA polymerase activity"/>
    <property type="evidence" value="ECO:0007669"/>
    <property type="project" value="UniProtKB-UniRule"/>
</dbReference>
<comment type="similarity">
    <text evidence="7">Belongs to the RNA polymerase beta' chain family. RpoC1 subfamily.</text>
</comment>
<sequence>MKAQISQDFDYININLASPERIIEWAEHVLPNGEVIGQVKSPETLNYKTLKPVMEGLFCERIFGPTKSWECYCGKYKLVHHQGLTCERCGVEITEARVRRHRMGYINLLTPVTHVWYLKGVPSYLSIILQKPLREIEQIVYFDHLLEQTINEFDKYFTNDLTFLKKKEKIGAEIILDLLKDINLNEQIKINRDIILQYPNSIIKLKQATRRIRILESFLITHSKPEWMILTVLPVIPPGLRPLVQLEGGQFVVSDLNELYRKLIYRNDRLANFLSSSSTPGIIVRSEKRLVQEAVDALIDNGKRGPKAVDINNRPLKSLADTIEGKQGRFRLNLLGKRVDYSGRSVIIVGPHLELNQCGLPYEMAVELFYPFIAHELINKGLTETIKHAKKIIQDQKNQTFLWKLIKEIIQGHPILLNRAPTLHRLGIQAFEPVLIQGRAIQLHPLVCPAFNADFDGDQMAVHIPLSLEAQTEARILMFAPNNFLSPATGDPIIQPTQDMLLGCYYLTVDNRPNLKGANHYFSNFDEVLCAYEQNQVDIHSSIWVRCLNNYNLIDKSQLIKTVYLNDESTLKIYNNLQIRESKEKECIVRYIRTTPGRIIFNKNLNSLLNL</sequence>
<dbReference type="GO" id="GO:0003677">
    <property type="term" value="F:DNA binding"/>
    <property type="evidence" value="ECO:0007669"/>
    <property type="project" value="UniProtKB-UniRule"/>
</dbReference>
<feature type="binding site" evidence="7">
    <location>
        <position position="454"/>
    </location>
    <ligand>
        <name>Mg(2+)</name>
        <dbReference type="ChEBI" id="CHEBI:18420"/>
    </ligand>
</feature>
<dbReference type="Gene3D" id="2.40.40.20">
    <property type="match status" value="1"/>
</dbReference>
<evidence type="ECO:0000256" key="3">
    <source>
        <dbReference type="ARBA" id="ARBA00022679"/>
    </source>
</evidence>
<dbReference type="Pfam" id="PF04983">
    <property type="entry name" value="RNA_pol_Rpb1_3"/>
    <property type="match status" value="1"/>
</dbReference>
<comment type="function">
    <text evidence="1 7 8">DNA-dependent RNA polymerase catalyzes the transcription of DNA into RNA using the four ribonucleoside triphosphates as substrates.</text>
</comment>
<proteinExistence type="inferred from homology"/>
<keyword evidence="7" id="KW-0862">Zinc</keyword>
<evidence type="ECO:0000256" key="1">
    <source>
        <dbReference type="ARBA" id="ARBA00004026"/>
    </source>
</evidence>
<dbReference type="GeneID" id="7055982"/>
<feature type="domain" description="RNA polymerase N-terminal" evidence="9">
    <location>
        <begin position="226"/>
        <end position="508"/>
    </location>
</feature>
<dbReference type="Gene3D" id="1.10.274.100">
    <property type="entry name" value="RNA polymerase Rpb1, domain 3"/>
    <property type="match status" value="1"/>
</dbReference>
<dbReference type="GO" id="GO:0009507">
    <property type="term" value="C:chloroplast"/>
    <property type="evidence" value="ECO:0007669"/>
    <property type="project" value="UniProtKB-SubCell"/>
</dbReference>
<dbReference type="InterPro" id="IPR045867">
    <property type="entry name" value="DNA-dir_RpoC_beta_prime"/>
</dbReference>
<dbReference type="Gene3D" id="1.10.40.90">
    <property type="match status" value="1"/>
</dbReference>
<keyword evidence="7" id="KW-0460">Magnesium</keyword>
<keyword evidence="4 7" id="KW-0548">Nucleotidyltransferase</keyword>
<evidence type="ECO:0000256" key="4">
    <source>
        <dbReference type="ARBA" id="ARBA00022695"/>
    </source>
</evidence>
<geneLocation type="chloroplast" evidence="10"/>
<dbReference type="InterPro" id="IPR042102">
    <property type="entry name" value="RNA_pol_Rpb1_3_sf"/>
</dbReference>
<feature type="binding site" evidence="7">
    <location>
        <position position="86"/>
    </location>
    <ligand>
        <name>Zn(2+)</name>
        <dbReference type="ChEBI" id="CHEBI:29105"/>
    </ligand>
</feature>
<keyword evidence="7" id="KW-0479">Metal-binding</keyword>
<dbReference type="InterPro" id="IPR034678">
    <property type="entry name" value="RNApol_RpoC1"/>
</dbReference>
<gene>
    <name evidence="7 10" type="primary">rpoC1</name>
</gene>
<dbReference type="GO" id="GO:0000287">
    <property type="term" value="F:magnesium ion binding"/>
    <property type="evidence" value="ECO:0007669"/>
    <property type="project" value="UniProtKB-UniRule"/>
</dbReference>
<dbReference type="InterPro" id="IPR007080">
    <property type="entry name" value="RNA_pol_Rpb1_1"/>
</dbReference>
<name>B7T1S5_VAULI</name>
<feature type="binding site" evidence="7">
    <location>
        <position position="456"/>
    </location>
    <ligand>
        <name>Mg(2+)</name>
        <dbReference type="ChEBI" id="CHEBI:18420"/>
    </ligand>
</feature>
<dbReference type="SUPFAM" id="SSF64484">
    <property type="entry name" value="beta and beta-prime subunits of DNA dependent RNA-polymerase"/>
    <property type="match status" value="1"/>
</dbReference>
<dbReference type="AlphaFoldDB" id="B7T1S5"/>
<evidence type="ECO:0000313" key="10">
    <source>
        <dbReference type="EMBL" id="ACF70891.1"/>
    </source>
</evidence>
<comment type="cofactor">
    <cofactor evidence="7">
        <name>Zn(2+)</name>
        <dbReference type="ChEBI" id="CHEBI:29105"/>
    </cofactor>
    <text evidence="7">Binds 1 Zn(2+) ion per subunit.</text>
</comment>
<dbReference type="SMART" id="SM00663">
    <property type="entry name" value="RPOLA_N"/>
    <property type="match status" value="1"/>
</dbReference>
<comment type="catalytic activity">
    <reaction evidence="6 7 8">
        <text>RNA(n) + a ribonucleoside 5'-triphosphate = RNA(n+1) + diphosphate</text>
        <dbReference type="Rhea" id="RHEA:21248"/>
        <dbReference type="Rhea" id="RHEA-COMP:14527"/>
        <dbReference type="Rhea" id="RHEA-COMP:17342"/>
        <dbReference type="ChEBI" id="CHEBI:33019"/>
        <dbReference type="ChEBI" id="CHEBI:61557"/>
        <dbReference type="ChEBI" id="CHEBI:140395"/>
        <dbReference type="EC" id="2.7.7.6"/>
    </reaction>
</comment>
<comment type="subcellular location">
    <subcellularLocation>
        <location evidence="7">Plastid</location>
        <location evidence="7">Chloroplast</location>
    </subcellularLocation>
</comment>
<evidence type="ECO:0000256" key="6">
    <source>
        <dbReference type="ARBA" id="ARBA00048552"/>
    </source>
</evidence>
<evidence type="ECO:0000256" key="8">
    <source>
        <dbReference type="RuleBase" id="RU004279"/>
    </source>
</evidence>
<keyword evidence="5 7" id="KW-0804">Transcription</keyword>
<evidence type="ECO:0000259" key="9">
    <source>
        <dbReference type="SMART" id="SM00663"/>
    </source>
</evidence>
<dbReference type="GO" id="GO:0006351">
    <property type="term" value="P:DNA-templated transcription"/>
    <property type="evidence" value="ECO:0007669"/>
    <property type="project" value="UniProtKB-UniRule"/>
</dbReference>
<dbReference type="InterPro" id="IPR007066">
    <property type="entry name" value="RNA_pol_Rpb1_3"/>
</dbReference>
<dbReference type="EMBL" id="EU912438">
    <property type="protein sequence ID" value="ACF70891.1"/>
    <property type="molecule type" value="Genomic_DNA"/>
</dbReference>
<dbReference type="EC" id="2.7.7.6" evidence="7"/>
<feature type="binding site" evidence="7">
    <location>
        <position position="89"/>
    </location>
    <ligand>
        <name>Zn(2+)</name>
        <dbReference type="ChEBI" id="CHEBI:29105"/>
    </ligand>
</feature>
<dbReference type="InterPro" id="IPR000722">
    <property type="entry name" value="RNA_pol_asu"/>
</dbReference>
<dbReference type="InterPro" id="IPR044893">
    <property type="entry name" value="RNA_pol_Rpb1_clamp_domain"/>
</dbReference>
<evidence type="ECO:0000256" key="5">
    <source>
        <dbReference type="ARBA" id="ARBA00023163"/>
    </source>
</evidence>
<comment type="subunit">
    <text evidence="7">In plastids the minimal PEP RNA polymerase catalytic core is composed of four subunits: alpha, beta, beta', and beta''. When a (nuclear-encoded) sigma factor is associated with the core the holoenzyme is formed, which can initiate transcription.</text>
</comment>
<keyword evidence="3 7" id="KW-0808">Transferase</keyword>
<dbReference type="Pfam" id="PF00623">
    <property type="entry name" value="RNA_pol_Rpb1_2"/>
    <property type="match status" value="1"/>
</dbReference>
<evidence type="ECO:0000256" key="7">
    <source>
        <dbReference type="HAMAP-Rule" id="MF_01323"/>
    </source>
</evidence>
<dbReference type="Pfam" id="PF04997">
    <property type="entry name" value="RNA_pol_Rpb1_1"/>
    <property type="match status" value="1"/>
</dbReference>
<dbReference type="GO" id="GO:0000428">
    <property type="term" value="C:DNA-directed RNA polymerase complex"/>
    <property type="evidence" value="ECO:0007669"/>
    <property type="project" value="UniProtKB-KW"/>
</dbReference>
<accession>B7T1S5</accession>
<keyword evidence="10" id="KW-0150">Chloroplast</keyword>
<reference evidence="10" key="1">
    <citation type="journal article" date="2008" name="Proc. Natl. Acad. Sci. U.S.A.">
        <title>Horizontal gene transfer of the algal nuclear gene psbO to the photosynthetic sea slug Elysia chlorotica.</title>
        <authorList>
            <person name="Rumpho M.E."/>
            <person name="Worful J.M."/>
            <person name="Lee J."/>
            <person name="Kannan K."/>
            <person name="Tyler M.S."/>
            <person name="Bhattacharya D."/>
            <person name="Moustafa A."/>
            <person name="Manhart J.R."/>
        </authorList>
    </citation>
    <scope>NUCLEOTIDE SEQUENCE [LARGE SCALE GENOMIC DNA]</scope>
    <source>
        <strain>CCMP2940</strain>
    </source>
</reference>
<keyword evidence="10" id="KW-0934">Plastid</keyword>
<dbReference type="InterPro" id="IPR006592">
    <property type="entry name" value="RNA_pol_N"/>
</dbReference>
<dbReference type="PANTHER" id="PTHR19376">
    <property type="entry name" value="DNA-DIRECTED RNA POLYMERASE"/>
    <property type="match status" value="1"/>
</dbReference>
<evidence type="ECO:0000256" key="2">
    <source>
        <dbReference type="ARBA" id="ARBA00022478"/>
    </source>
</evidence>
<feature type="binding site" evidence="7">
    <location>
        <position position="73"/>
    </location>
    <ligand>
        <name>Zn(2+)</name>
        <dbReference type="ChEBI" id="CHEBI:29105"/>
    </ligand>
</feature>
<protein>
    <recommendedName>
        <fullName evidence="7">DNA-directed RNA polymerase subunit beta'</fullName>
        <ecNumber evidence="7">2.7.7.6</ecNumber>
    </recommendedName>
    <alternativeName>
        <fullName evidence="7">PEP</fullName>
    </alternativeName>
    <alternativeName>
        <fullName evidence="7">Plastid-encoded RNA polymerase subunit beta'</fullName>
        <shortName evidence="7">RNA polymerase subunit beta'</shortName>
    </alternativeName>
</protein>
<feature type="binding site" evidence="7">
    <location>
        <position position="458"/>
    </location>
    <ligand>
        <name>Mg(2+)</name>
        <dbReference type="ChEBI" id="CHEBI:18420"/>
    </ligand>
</feature>
<keyword evidence="2 7" id="KW-0240">DNA-directed RNA polymerase</keyword>
<dbReference type="RefSeq" id="YP_002327474.1">
    <property type="nucleotide sequence ID" value="NC_011600.1"/>
</dbReference>
<comment type="cofactor">
    <cofactor evidence="7">
        <name>Mg(2+)</name>
        <dbReference type="ChEBI" id="CHEBI:18420"/>
    </cofactor>
    <text evidence="7">Binds 1 Mg(2+) ion per subunit.</text>
</comment>
<dbReference type="Gene3D" id="4.10.860.120">
    <property type="entry name" value="RNA polymerase II, clamp domain"/>
    <property type="match status" value="1"/>
</dbReference>
<feature type="binding site" evidence="7">
    <location>
        <position position="71"/>
    </location>
    <ligand>
        <name>Zn(2+)</name>
        <dbReference type="ChEBI" id="CHEBI:29105"/>
    </ligand>
</feature>
<organism evidence="10">
    <name type="scientific">Vaucheria litorea</name>
    <name type="common">Yellow-green alga</name>
    <dbReference type="NCBI Taxonomy" id="109269"/>
    <lineage>
        <taxon>Eukaryota</taxon>
        <taxon>Sar</taxon>
        <taxon>Stramenopiles</taxon>
        <taxon>Ochrophyta</taxon>
        <taxon>PX clade</taxon>
        <taxon>Xanthophyceae</taxon>
        <taxon>Vaucheriales</taxon>
        <taxon>Vaucheriaceae</taxon>
        <taxon>Vaucheria</taxon>
    </lineage>
</organism>
<dbReference type="PANTHER" id="PTHR19376:SF54">
    <property type="entry name" value="DNA-DIRECTED RNA POLYMERASE SUBUNIT BETA"/>
    <property type="match status" value="1"/>
</dbReference>
<dbReference type="GO" id="GO:0008270">
    <property type="term" value="F:zinc ion binding"/>
    <property type="evidence" value="ECO:0007669"/>
    <property type="project" value="UniProtKB-UniRule"/>
</dbReference>
<dbReference type="HAMAP" id="MF_01323">
    <property type="entry name" value="RNApol_bact_RpoC1"/>
    <property type="match status" value="1"/>
</dbReference>